<evidence type="ECO:0000256" key="6">
    <source>
        <dbReference type="ARBA" id="ARBA00023136"/>
    </source>
</evidence>
<dbReference type="PANTHER" id="PTHR30250:SF10">
    <property type="entry name" value="LIPOPOLYSACCHARIDE BIOSYNTHESIS PROTEIN WZXC"/>
    <property type="match status" value="1"/>
</dbReference>
<evidence type="ECO:0000256" key="5">
    <source>
        <dbReference type="ARBA" id="ARBA00022989"/>
    </source>
</evidence>
<keyword evidence="5 7" id="KW-1133">Transmembrane helix</keyword>
<accession>A0ABU7TW17</accession>
<feature type="transmembrane region" description="Helical" evidence="7">
    <location>
        <begin position="40"/>
        <end position="62"/>
    </location>
</feature>
<dbReference type="InterPro" id="IPR050833">
    <property type="entry name" value="Poly_Biosynth_Transport"/>
</dbReference>
<comment type="subcellular location">
    <subcellularLocation>
        <location evidence="1">Cell membrane</location>
        <topology evidence="1">Multi-pass membrane protein</topology>
    </subcellularLocation>
</comment>
<evidence type="ECO:0000256" key="1">
    <source>
        <dbReference type="ARBA" id="ARBA00004651"/>
    </source>
</evidence>
<feature type="transmembrane region" description="Helical" evidence="7">
    <location>
        <begin position="412"/>
        <end position="433"/>
    </location>
</feature>
<organism evidence="8 9">
    <name type="scientific">Methylobacterium oryzae</name>
    <dbReference type="NCBI Taxonomy" id="334852"/>
    <lineage>
        <taxon>Bacteria</taxon>
        <taxon>Pseudomonadati</taxon>
        <taxon>Pseudomonadota</taxon>
        <taxon>Alphaproteobacteria</taxon>
        <taxon>Hyphomicrobiales</taxon>
        <taxon>Methylobacteriaceae</taxon>
        <taxon>Methylobacterium</taxon>
    </lineage>
</organism>
<evidence type="ECO:0000256" key="3">
    <source>
        <dbReference type="ARBA" id="ARBA00022475"/>
    </source>
</evidence>
<reference evidence="8 9" key="1">
    <citation type="journal article" date="2012" name="Genet. Mol. Biol.">
        <title>Analysis of 16S rRNA and mxaF genes revealing insights into Methylobacterium niche-specific plant association.</title>
        <authorList>
            <person name="Dourado M.N."/>
            <person name="Andreote F.D."/>
            <person name="Dini-Andreote F."/>
            <person name="Conti R."/>
            <person name="Araujo J.M."/>
            <person name="Araujo W.L."/>
        </authorList>
    </citation>
    <scope>NUCLEOTIDE SEQUENCE [LARGE SCALE GENOMIC DNA]</scope>
    <source>
        <strain evidence="8 9">TC3-10</strain>
    </source>
</reference>
<keyword evidence="3" id="KW-1003">Cell membrane</keyword>
<feature type="transmembrane region" description="Helical" evidence="7">
    <location>
        <begin position="148"/>
        <end position="166"/>
    </location>
</feature>
<feature type="transmembrane region" description="Helical" evidence="7">
    <location>
        <begin position="321"/>
        <end position="345"/>
    </location>
</feature>
<gene>
    <name evidence="8" type="ORF">MOTC310_28460</name>
</gene>
<comment type="caution">
    <text evidence="8">The sequence shown here is derived from an EMBL/GenBank/DDBJ whole genome shotgun (WGS) entry which is preliminary data.</text>
</comment>
<dbReference type="Proteomes" id="UP001355206">
    <property type="component" value="Unassembled WGS sequence"/>
</dbReference>
<protein>
    <submittedName>
        <fullName evidence="8">Lipopolysaccharide biosynthesis protein</fullName>
    </submittedName>
</protein>
<sequence length="471" mass="50563">MLAFKTLRGAGWSVAARLSGRAIDLATLLILARVLSPADFGLTAIAMSLVAIVDMVLEVPLVQALMRLQDVEKSHLDTAFTLGLLRGAVIALLMAAAAWPVAHLYSDARLIPIMLALSSAPIARSLYSPSMVHLYRTIDFRVSFIADFSGKIAAALICVGALYAGAGYWALVINPAASSILPTVLSYVLAPYRPRLSLEKVSAFSAFTGWFTSAQILAAFSWQYDRIFLGYHVDKAVLGRYGVASDFSVLPTQSLIGPAMRPVMAAFASIADDRLRLQSAFLRAARLTMIIAFPAGVGIALTADQIVSVVLGSQWGPAAPYLRWLSLAIMFTAYYQPVSTLCLAMDEPDVMLKINIAELIFKISTMTLGFYVGGIMVMIYARVAAAVFHFLISAIYAQRLVGVGVVRQVGNLWQVGLSCLVMAVAVVALRALLSRIDIGLVGLLVAMIASGVAAYGVTMHLLGFRLRALRP</sequence>
<evidence type="ECO:0000313" key="8">
    <source>
        <dbReference type="EMBL" id="MEE7494140.1"/>
    </source>
</evidence>
<keyword evidence="6 7" id="KW-0472">Membrane</keyword>
<feature type="transmembrane region" description="Helical" evidence="7">
    <location>
        <begin position="366"/>
        <end position="392"/>
    </location>
</feature>
<evidence type="ECO:0000256" key="2">
    <source>
        <dbReference type="ARBA" id="ARBA00007430"/>
    </source>
</evidence>
<evidence type="ECO:0000313" key="9">
    <source>
        <dbReference type="Proteomes" id="UP001355206"/>
    </source>
</evidence>
<comment type="similarity">
    <text evidence="2">Belongs to the polysaccharide synthase family.</text>
</comment>
<evidence type="ECO:0000256" key="7">
    <source>
        <dbReference type="SAM" id="Phobius"/>
    </source>
</evidence>
<dbReference type="Pfam" id="PF13440">
    <property type="entry name" value="Polysacc_synt_3"/>
    <property type="match status" value="1"/>
</dbReference>
<dbReference type="CDD" id="cd13127">
    <property type="entry name" value="MATE_tuaB_like"/>
    <property type="match status" value="1"/>
</dbReference>
<feature type="transmembrane region" description="Helical" evidence="7">
    <location>
        <begin position="284"/>
        <end position="301"/>
    </location>
</feature>
<evidence type="ECO:0000256" key="4">
    <source>
        <dbReference type="ARBA" id="ARBA00022692"/>
    </source>
</evidence>
<keyword evidence="4 7" id="KW-0812">Transmembrane</keyword>
<keyword evidence="9" id="KW-1185">Reference proteome</keyword>
<dbReference type="EMBL" id="MLCA01000015">
    <property type="protein sequence ID" value="MEE7494140.1"/>
    <property type="molecule type" value="Genomic_DNA"/>
</dbReference>
<feature type="transmembrane region" description="Helical" evidence="7">
    <location>
        <begin position="83"/>
        <end position="102"/>
    </location>
</feature>
<dbReference type="PANTHER" id="PTHR30250">
    <property type="entry name" value="PST FAMILY PREDICTED COLANIC ACID TRANSPORTER"/>
    <property type="match status" value="1"/>
</dbReference>
<name>A0ABU7TW17_9HYPH</name>
<feature type="transmembrane region" description="Helical" evidence="7">
    <location>
        <begin position="172"/>
        <end position="190"/>
    </location>
</feature>
<proteinExistence type="inferred from homology"/>
<dbReference type="RefSeq" id="WP_331304206.1">
    <property type="nucleotide sequence ID" value="NZ_MLCA01000015.1"/>
</dbReference>
<feature type="transmembrane region" description="Helical" evidence="7">
    <location>
        <begin position="440"/>
        <end position="462"/>
    </location>
</feature>